<dbReference type="PANTHER" id="PTHR47260:SF1">
    <property type="entry name" value="UPF0644 PROTEIN PB2B4.06"/>
    <property type="match status" value="1"/>
</dbReference>
<dbReference type="InterPro" id="IPR006683">
    <property type="entry name" value="Thioestr_dom"/>
</dbReference>
<dbReference type="Gene3D" id="3.10.129.10">
    <property type="entry name" value="Hotdog Thioesterase"/>
    <property type="match status" value="1"/>
</dbReference>
<reference evidence="2 3" key="1">
    <citation type="submission" date="2020-12" db="EMBL/GenBank/DDBJ databases">
        <title>Metabolic potential, ecology and presence of endohyphal bacteria is reflected in genomic diversity of Mucoromycotina.</title>
        <authorList>
            <person name="Muszewska A."/>
            <person name="Okrasinska A."/>
            <person name="Steczkiewicz K."/>
            <person name="Drgas O."/>
            <person name="Orlowska M."/>
            <person name="Perlinska-Lenart U."/>
            <person name="Aleksandrzak-Piekarczyk T."/>
            <person name="Szatraj K."/>
            <person name="Zielenkiewicz U."/>
            <person name="Pilsyk S."/>
            <person name="Malc E."/>
            <person name="Mieczkowski P."/>
            <person name="Kruszewska J.S."/>
            <person name="Biernat P."/>
            <person name="Pawlowska J."/>
        </authorList>
    </citation>
    <scope>NUCLEOTIDE SEQUENCE [LARGE SCALE GENOMIC DNA]</scope>
    <source>
        <strain evidence="2 3">CBS 142.35</strain>
    </source>
</reference>
<comment type="caution">
    <text evidence="2">The sequence shown here is derived from an EMBL/GenBank/DDBJ whole genome shotgun (WGS) entry which is preliminary data.</text>
</comment>
<accession>A0A8H7VLC7</accession>
<dbReference type="AlphaFoldDB" id="A0A8H7VLC7"/>
<dbReference type="Pfam" id="PF03061">
    <property type="entry name" value="4HBT"/>
    <property type="match status" value="1"/>
</dbReference>
<dbReference type="InterPro" id="IPR029069">
    <property type="entry name" value="HotDog_dom_sf"/>
</dbReference>
<proteinExistence type="predicted"/>
<gene>
    <name evidence="2" type="ORF">INT45_011283</name>
</gene>
<evidence type="ECO:0000313" key="3">
    <source>
        <dbReference type="Proteomes" id="UP000646827"/>
    </source>
</evidence>
<protein>
    <recommendedName>
        <fullName evidence="1">Thioesterase domain-containing protein</fullName>
    </recommendedName>
</protein>
<dbReference type="CDD" id="cd03443">
    <property type="entry name" value="PaaI_thioesterase"/>
    <property type="match status" value="1"/>
</dbReference>
<evidence type="ECO:0000259" key="1">
    <source>
        <dbReference type="Pfam" id="PF03061"/>
    </source>
</evidence>
<evidence type="ECO:0000313" key="2">
    <source>
        <dbReference type="EMBL" id="KAG2218859.1"/>
    </source>
</evidence>
<name>A0A8H7VLC7_9FUNG</name>
<feature type="domain" description="Thioesterase" evidence="1">
    <location>
        <begin position="129"/>
        <end position="198"/>
    </location>
</feature>
<dbReference type="EMBL" id="JAEPRB010000207">
    <property type="protein sequence ID" value="KAG2218859.1"/>
    <property type="molecule type" value="Genomic_DNA"/>
</dbReference>
<sequence length="226" mass="24682">MTGNTTTSELLLPSMSMGPSANLMNGHGPGAEATVDRRNQGFEFSSEQEALFQEQQTLDIVKELSESPDWYEVKAYGHMSPEAHDVSLTASTLRGDDKIALRPLKFFNKEKTECIVVLHLGRKLCGHAGIIHGGMLGTLLDEHLAYVSLPNLPNYTGFTANLSVDYRKPCKAGQWVVIRGKLDRVEGRKAYSNARIESALDGTLLTEASALYISPRMPANTTSTAP</sequence>
<dbReference type="OrthoDB" id="506431at2759"/>
<dbReference type="InterPro" id="IPR052061">
    <property type="entry name" value="PTE-AB_protein"/>
</dbReference>
<organism evidence="2 3">
    <name type="scientific">Circinella minor</name>
    <dbReference type="NCBI Taxonomy" id="1195481"/>
    <lineage>
        <taxon>Eukaryota</taxon>
        <taxon>Fungi</taxon>
        <taxon>Fungi incertae sedis</taxon>
        <taxon>Mucoromycota</taxon>
        <taxon>Mucoromycotina</taxon>
        <taxon>Mucoromycetes</taxon>
        <taxon>Mucorales</taxon>
        <taxon>Lichtheimiaceae</taxon>
        <taxon>Circinella</taxon>
    </lineage>
</organism>
<dbReference type="SUPFAM" id="SSF54637">
    <property type="entry name" value="Thioesterase/thiol ester dehydrase-isomerase"/>
    <property type="match status" value="1"/>
</dbReference>
<dbReference type="PANTHER" id="PTHR47260">
    <property type="entry name" value="UPF0644 PROTEIN PB2B4.06"/>
    <property type="match status" value="1"/>
</dbReference>
<keyword evidence="3" id="KW-1185">Reference proteome</keyword>
<dbReference type="Proteomes" id="UP000646827">
    <property type="component" value="Unassembled WGS sequence"/>
</dbReference>